<accession>A0A392RSR4</accession>
<feature type="non-terminal residue" evidence="2">
    <location>
        <position position="122"/>
    </location>
</feature>
<feature type="compositionally biased region" description="Basic and acidic residues" evidence="1">
    <location>
        <begin position="34"/>
        <end position="89"/>
    </location>
</feature>
<keyword evidence="3" id="KW-1185">Reference proteome</keyword>
<proteinExistence type="predicted"/>
<evidence type="ECO:0000313" key="2">
    <source>
        <dbReference type="EMBL" id="MCI39399.1"/>
    </source>
</evidence>
<evidence type="ECO:0000256" key="1">
    <source>
        <dbReference type="SAM" id="MobiDB-lite"/>
    </source>
</evidence>
<dbReference type="Proteomes" id="UP000265520">
    <property type="component" value="Unassembled WGS sequence"/>
</dbReference>
<dbReference type="EMBL" id="LXQA010266975">
    <property type="protein sequence ID" value="MCI39399.1"/>
    <property type="molecule type" value="Genomic_DNA"/>
</dbReference>
<name>A0A392RSR4_9FABA</name>
<sequence length="122" mass="13640">TFSNVRDVNKLLKALNEVCFEHFRVQAKVARFDRQDSTELQRSRMEKGGDKTVREEVLPKKNGLRREVRDAATENIETQEKKDSGDGGTRESSGGLASFEGVKVGEVMISLKGEKRNEANVA</sequence>
<feature type="non-terminal residue" evidence="2">
    <location>
        <position position="1"/>
    </location>
</feature>
<reference evidence="2 3" key="1">
    <citation type="journal article" date="2018" name="Front. Plant Sci.">
        <title>Red Clover (Trifolium pratense) and Zigzag Clover (T. medium) - A Picture of Genomic Similarities and Differences.</title>
        <authorList>
            <person name="Dluhosova J."/>
            <person name="Istvanek J."/>
            <person name="Nedelnik J."/>
            <person name="Repkova J."/>
        </authorList>
    </citation>
    <scope>NUCLEOTIDE SEQUENCE [LARGE SCALE GENOMIC DNA]</scope>
    <source>
        <strain evidence="3">cv. 10/8</strain>
        <tissue evidence="2">Leaf</tissue>
    </source>
</reference>
<protein>
    <submittedName>
        <fullName evidence="2">Uncharacterized protein</fullName>
    </submittedName>
</protein>
<comment type="caution">
    <text evidence="2">The sequence shown here is derived from an EMBL/GenBank/DDBJ whole genome shotgun (WGS) entry which is preliminary data.</text>
</comment>
<organism evidence="2 3">
    <name type="scientific">Trifolium medium</name>
    <dbReference type="NCBI Taxonomy" id="97028"/>
    <lineage>
        <taxon>Eukaryota</taxon>
        <taxon>Viridiplantae</taxon>
        <taxon>Streptophyta</taxon>
        <taxon>Embryophyta</taxon>
        <taxon>Tracheophyta</taxon>
        <taxon>Spermatophyta</taxon>
        <taxon>Magnoliopsida</taxon>
        <taxon>eudicotyledons</taxon>
        <taxon>Gunneridae</taxon>
        <taxon>Pentapetalae</taxon>
        <taxon>rosids</taxon>
        <taxon>fabids</taxon>
        <taxon>Fabales</taxon>
        <taxon>Fabaceae</taxon>
        <taxon>Papilionoideae</taxon>
        <taxon>50 kb inversion clade</taxon>
        <taxon>NPAAA clade</taxon>
        <taxon>Hologalegina</taxon>
        <taxon>IRL clade</taxon>
        <taxon>Trifolieae</taxon>
        <taxon>Trifolium</taxon>
    </lineage>
</organism>
<feature type="region of interest" description="Disordered" evidence="1">
    <location>
        <begin position="34"/>
        <end position="98"/>
    </location>
</feature>
<evidence type="ECO:0000313" key="3">
    <source>
        <dbReference type="Proteomes" id="UP000265520"/>
    </source>
</evidence>
<dbReference type="AlphaFoldDB" id="A0A392RSR4"/>